<dbReference type="Pfam" id="PF01168">
    <property type="entry name" value="Ala_racemase_N"/>
    <property type="match status" value="1"/>
</dbReference>
<keyword evidence="6" id="KW-1185">Reference proteome</keyword>
<accession>A0ABV8LTB4</accession>
<keyword evidence="1 2" id="KW-0663">Pyridoxal phosphate</keyword>
<dbReference type="PIRSF" id="PIRSF004848">
    <property type="entry name" value="YBL036c_PLPDEIII"/>
    <property type="match status" value="1"/>
</dbReference>
<dbReference type="EMBL" id="JBHSAY010000015">
    <property type="protein sequence ID" value="MFC4134236.1"/>
    <property type="molecule type" value="Genomic_DNA"/>
</dbReference>
<evidence type="ECO:0000313" key="5">
    <source>
        <dbReference type="EMBL" id="MFC4134236.1"/>
    </source>
</evidence>
<evidence type="ECO:0000313" key="6">
    <source>
        <dbReference type="Proteomes" id="UP001595816"/>
    </source>
</evidence>
<dbReference type="InterPro" id="IPR001608">
    <property type="entry name" value="Ala_racemase_N"/>
</dbReference>
<name>A0ABV8LTB4_9ACTN</name>
<protein>
    <recommendedName>
        <fullName evidence="2">Pyridoxal phosphate homeostasis protein</fullName>
        <shortName evidence="2">PLP homeostasis protein</shortName>
    </recommendedName>
</protein>
<feature type="domain" description="Alanine racemase N-terminal" evidence="4">
    <location>
        <begin position="15"/>
        <end position="239"/>
    </location>
</feature>
<gene>
    <name evidence="5" type="ORF">ACFOZ4_26805</name>
</gene>
<dbReference type="HAMAP" id="MF_02087">
    <property type="entry name" value="PLP_homeostasis"/>
    <property type="match status" value="1"/>
</dbReference>
<dbReference type="RefSeq" id="WP_253761586.1">
    <property type="nucleotide sequence ID" value="NZ_JAMZDZ010000001.1"/>
</dbReference>
<comment type="function">
    <text evidence="2">Pyridoxal 5'-phosphate (PLP)-binding protein, which is involved in PLP homeostasis.</text>
</comment>
<dbReference type="InterPro" id="IPR029066">
    <property type="entry name" value="PLP-binding_barrel"/>
</dbReference>
<dbReference type="InterPro" id="IPR011078">
    <property type="entry name" value="PyrdxlP_homeostasis"/>
</dbReference>
<evidence type="ECO:0000256" key="1">
    <source>
        <dbReference type="ARBA" id="ARBA00022898"/>
    </source>
</evidence>
<dbReference type="Proteomes" id="UP001595816">
    <property type="component" value="Unassembled WGS sequence"/>
</dbReference>
<reference evidence="6" key="1">
    <citation type="journal article" date="2019" name="Int. J. Syst. Evol. Microbiol.">
        <title>The Global Catalogue of Microorganisms (GCM) 10K type strain sequencing project: providing services to taxonomists for standard genome sequencing and annotation.</title>
        <authorList>
            <consortium name="The Broad Institute Genomics Platform"/>
            <consortium name="The Broad Institute Genome Sequencing Center for Infectious Disease"/>
            <person name="Wu L."/>
            <person name="Ma J."/>
        </authorList>
    </citation>
    <scope>NUCLEOTIDE SEQUENCE [LARGE SCALE GENOMIC DNA]</scope>
    <source>
        <strain evidence="6">CGMCC 4.7289</strain>
    </source>
</reference>
<dbReference type="SUPFAM" id="SSF51419">
    <property type="entry name" value="PLP-binding barrel"/>
    <property type="match status" value="1"/>
</dbReference>
<feature type="modified residue" description="N6-(pyridoxal phosphate)lysine" evidence="2">
    <location>
        <position position="44"/>
    </location>
</feature>
<dbReference type="PANTHER" id="PTHR10146:SF14">
    <property type="entry name" value="PYRIDOXAL PHOSPHATE HOMEOSTASIS PROTEIN"/>
    <property type="match status" value="1"/>
</dbReference>
<dbReference type="PANTHER" id="PTHR10146">
    <property type="entry name" value="PROLINE SYNTHETASE CO-TRANSCRIBED BACTERIAL HOMOLOG PROTEIN"/>
    <property type="match status" value="1"/>
</dbReference>
<dbReference type="NCBIfam" id="TIGR00044">
    <property type="entry name" value="YggS family pyridoxal phosphate-dependent enzyme"/>
    <property type="match status" value="1"/>
</dbReference>
<dbReference type="Gene3D" id="3.20.20.10">
    <property type="entry name" value="Alanine racemase"/>
    <property type="match status" value="1"/>
</dbReference>
<comment type="similarity">
    <text evidence="2 3">Belongs to the pyridoxal phosphate-binding protein YggS/PROSC family.</text>
</comment>
<evidence type="ECO:0000256" key="3">
    <source>
        <dbReference type="RuleBase" id="RU004514"/>
    </source>
</evidence>
<comment type="caution">
    <text evidence="5">The sequence shown here is derived from an EMBL/GenBank/DDBJ whole genome shotgun (WGS) entry which is preliminary data.</text>
</comment>
<sequence length="244" mass="25008">MGPDPEVRRSEIAANLAAVRERIAAACAAAGRTPDEITLVAVTKTYPASDVVHLAALGVREVGENRDQEAAGKAAEVRAAGADVHWHFVGQLQRNKARSVASYADLVHSVDRPALAGALAEAAAKVRDRPLDVLIQVNLDPGAPELSDPLHRGGVSPASVAALAELIGKDEALRLRGVMAVAPVDDAGAAFARLALVAAGLRADHPNATVVSAGMSGDLEEAIAHGATHVRVGTALLGKRALLG</sequence>
<evidence type="ECO:0000259" key="4">
    <source>
        <dbReference type="Pfam" id="PF01168"/>
    </source>
</evidence>
<proteinExistence type="inferred from homology"/>
<organism evidence="5 6">
    <name type="scientific">Hamadaea flava</name>
    <dbReference type="NCBI Taxonomy" id="1742688"/>
    <lineage>
        <taxon>Bacteria</taxon>
        <taxon>Bacillati</taxon>
        <taxon>Actinomycetota</taxon>
        <taxon>Actinomycetes</taxon>
        <taxon>Micromonosporales</taxon>
        <taxon>Micromonosporaceae</taxon>
        <taxon>Hamadaea</taxon>
    </lineage>
</organism>
<dbReference type="CDD" id="cd00635">
    <property type="entry name" value="PLPDE_III_YBL036c_like"/>
    <property type="match status" value="1"/>
</dbReference>
<dbReference type="PROSITE" id="PS01211">
    <property type="entry name" value="UPF0001"/>
    <property type="match status" value="1"/>
</dbReference>
<evidence type="ECO:0000256" key="2">
    <source>
        <dbReference type="HAMAP-Rule" id="MF_02087"/>
    </source>
</evidence>